<dbReference type="EMBL" id="JAZDWU010000010">
    <property type="protein sequence ID" value="KAK9988760.1"/>
    <property type="molecule type" value="Genomic_DNA"/>
</dbReference>
<reference evidence="1 2" key="1">
    <citation type="submission" date="2024-01" db="EMBL/GenBank/DDBJ databases">
        <title>A telomere-to-telomere, gap-free genome of sweet tea (Lithocarpus litseifolius).</title>
        <authorList>
            <person name="Zhou J."/>
        </authorList>
    </citation>
    <scope>NUCLEOTIDE SEQUENCE [LARGE SCALE GENOMIC DNA]</scope>
    <source>
        <strain evidence="1">Zhou-2022a</strain>
        <tissue evidence="1">Leaf</tissue>
    </source>
</reference>
<dbReference type="AlphaFoldDB" id="A0AAW2BRS2"/>
<sequence length="167" mass="19750">MQSTHEDVLNLRLGDLQTQDRIYWKENKAHRFTVRSTYLVALRLNQRGVVEHSRAHEDKRVWNKLWRLRVPPKAEESVCHSLWECPFPTNVWALVRGKMQKSSAVVQKFHSLARLMEDRLTGKEMEVWAVVAWSIWNARNRFCFEEKQSQPGDILTVPSPYYKTTNV</sequence>
<organism evidence="1 2">
    <name type="scientific">Lithocarpus litseifolius</name>
    <dbReference type="NCBI Taxonomy" id="425828"/>
    <lineage>
        <taxon>Eukaryota</taxon>
        <taxon>Viridiplantae</taxon>
        <taxon>Streptophyta</taxon>
        <taxon>Embryophyta</taxon>
        <taxon>Tracheophyta</taxon>
        <taxon>Spermatophyta</taxon>
        <taxon>Magnoliopsida</taxon>
        <taxon>eudicotyledons</taxon>
        <taxon>Gunneridae</taxon>
        <taxon>Pentapetalae</taxon>
        <taxon>rosids</taxon>
        <taxon>fabids</taxon>
        <taxon>Fagales</taxon>
        <taxon>Fagaceae</taxon>
        <taxon>Lithocarpus</taxon>
    </lineage>
</organism>
<evidence type="ECO:0000313" key="1">
    <source>
        <dbReference type="EMBL" id="KAK9988760.1"/>
    </source>
</evidence>
<proteinExistence type="predicted"/>
<dbReference type="Proteomes" id="UP001459277">
    <property type="component" value="Unassembled WGS sequence"/>
</dbReference>
<name>A0AAW2BRS2_9ROSI</name>
<keyword evidence="2" id="KW-1185">Reference proteome</keyword>
<protein>
    <recommendedName>
        <fullName evidence="3">Reverse transcriptase zinc-binding domain-containing protein</fullName>
    </recommendedName>
</protein>
<evidence type="ECO:0000313" key="2">
    <source>
        <dbReference type="Proteomes" id="UP001459277"/>
    </source>
</evidence>
<evidence type="ECO:0008006" key="3">
    <source>
        <dbReference type="Google" id="ProtNLM"/>
    </source>
</evidence>
<comment type="caution">
    <text evidence="1">The sequence shown here is derived from an EMBL/GenBank/DDBJ whole genome shotgun (WGS) entry which is preliminary data.</text>
</comment>
<gene>
    <name evidence="1" type="ORF">SO802_028999</name>
</gene>
<accession>A0AAW2BRS2</accession>